<evidence type="ECO:0000259" key="13">
    <source>
        <dbReference type="Pfam" id="PF07884"/>
    </source>
</evidence>
<dbReference type="Proteomes" id="UP000050790">
    <property type="component" value="Unassembled WGS sequence"/>
</dbReference>
<dbReference type="PANTHER" id="PTHR14519">
    <property type="entry name" value="VITAMIN K EPOXIDE REDUCTASE COMPLEX, SUBUNIT 1"/>
    <property type="match status" value="1"/>
</dbReference>
<sequence length="73" mass="8464">MFLLSCLKSRIVTKLSILLSCISVLGSIYLCYILFFILRDICLVCLSIYAVNIIICYISFKRYTSEHFIKKSL</sequence>
<evidence type="ECO:0000256" key="7">
    <source>
        <dbReference type="ARBA" id="ARBA00022989"/>
    </source>
</evidence>
<comment type="subcellular location">
    <subcellularLocation>
        <location evidence="1">Endoplasmic reticulum membrane</location>
        <topology evidence="1">Multi-pass membrane protein</topology>
    </subcellularLocation>
</comment>
<dbReference type="GO" id="GO:0042373">
    <property type="term" value="P:vitamin K metabolic process"/>
    <property type="evidence" value="ECO:0007669"/>
    <property type="project" value="InterPro"/>
</dbReference>
<name>A0AA85AMQ8_9TREM</name>
<evidence type="ECO:0000256" key="8">
    <source>
        <dbReference type="ARBA" id="ARBA00023002"/>
    </source>
</evidence>
<evidence type="ECO:0000256" key="1">
    <source>
        <dbReference type="ARBA" id="ARBA00004477"/>
    </source>
</evidence>
<keyword evidence="10" id="KW-1015">Disulfide bond</keyword>
<accession>A0AA85AMQ8</accession>
<evidence type="ECO:0000256" key="5">
    <source>
        <dbReference type="ARBA" id="ARBA00022719"/>
    </source>
</evidence>
<dbReference type="GO" id="GO:0048038">
    <property type="term" value="F:quinone binding"/>
    <property type="evidence" value="ECO:0007669"/>
    <property type="project" value="UniProtKB-KW"/>
</dbReference>
<keyword evidence="9 12" id="KW-0472">Membrane</keyword>
<keyword evidence="11" id="KW-0676">Redox-active center</keyword>
<evidence type="ECO:0000256" key="10">
    <source>
        <dbReference type="ARBA" id="ARBA00023157"/>
    </source>
</evidence>
<evidence type="ECO:0000256" key="6">
    <source>
        <dbReference type="ARBA" id="ARBA00022824"/>
    </source>
</evidence>
<evidence type="ECO:0000256" key="12">
    <source>
        <dbReference type="SAM" id="Phobius"/>
    </source>
</evidence>
<protein>
    <recommendedName>
        <fullName evidence="3">vitamin-K-epoxide reductase (warfarin-sensitive)</fullName>
        <ecNumber evidence="3">1.17.4.4</ecNumber>
    </recommendedName>
</protein>
<comment type="similarity">
    <text evidence="2">Belongs to the VKOR family.</text>
</comment>
<dbReference type="PANTHER" id="PTHR14519:SF5">
    <property type="entry name" value="VITAMIN K EPOXIDE REDUCTASE COMPLEX SUBUNIT 1-LIKE PROTEIN 1"/>
    <property type="match status" value="1"/>
</dbReference>
<keyword evidence="8" id="KW-0560">Oxidoreductase</keyword>
<evidence type="ECO:0000313" key="15">
    <source>
        <dbReference type="WBParaSite" id="SMRG1_94380.1"/>
    </source>
</evidence>
<keyword evidence="5" id="KW-0874">Quinone</keyword>
<feature type="transmembrane region" description="Helical" evidence="12">
    <location>
        <begin position="41"/>
        <end position="60"/>
    </location>
</feature>
<keyword evidence="7 12" id="KW-1133">Transmembrane helix</keyword>
<dbReference type="GO" id="GO:0005789">
    <property type="term" value="C:endoplasmic reticulum membrane"/>
    <property type="evidence" value="ECO:0007669"/>
    <property type="project" value="UniProtKB-SubCell"/>
</dbReference>
<dbReference type="EC" id="1.17.4.4" evidence="3"/>
<feature type="transmembrane region" description="Helical" evidence="12">
    <location>
        <begin position="12"/>
        <end position="35"/>
    </location>
</feature>
<proteinExistence type="inferred from homology"/>
<feature type="domain" description="Vitamin K epoxide reductase" evidence="13">
    <location>
        <begin position="9"/>
        <end position="59"/>
    </location>
</feature>
<dbReference type="Pfam" id="PF07884">
    <property type="entry name" value="VKOR"/>
    <property type="match status" value="1"/>
</dbReference>
<keyword evidence="6" id="KW-0256">Endoplasmic reticulum</keyword>
<reference evidence="15" key="1">
    <citation type="submission" date="2023-11" db="UniProtKB">
        <authorList>
            <consortium name="WormBaseParasite"/>
        </authorList>
    </citation>
    <scope>IDENTIFICATION</scope>
</reference>
<evidence type="ECO:0000313" key="14">
    <source>
        <dbReference type="Proteomes" id="UP000050790"/>
    </source>
</evidence>
<keyword evidence="4 12" id="KW-0812">Transmembrane</keyword>
<evidence type="ECO:0000256" key="11">
    <source>
        <dbReference type="ARBA" id="ARBA00023284"/>
    </source>
</evidence>
<dbReference type="InterPro" id="IPR038354">
    <property type="entry name" value="VKOR_sf"/>
</dbReference>
<dbReference type="Gene3D" id="1.20.1440.130">
    <property type="entry name" value="VKOR domain"/>
    <property type="match status" value="1"/>
</dbReference>
<evidence type="ECO:0000256" key="4">
    <source>
        <dbReference type="ARBA" id="ARBA00022692"/>
    </source>
</evidence>
<dbReference type="AlphaFoldDB" id="A0AA85AMQ8"/>
<evidence type="ECO:0000256" key="2">
    <source>
        <dbReference type="ARBA" id="ARBA00006214"/>
    </source>
</evidence>
<dbReference type="WBParaSite" id="SMRG1_94380.1">
    <property type="protein sequence ID" value="SMRG1_94380.1"/>
    <property type="gene ID" value="SMRG1_94380"/>
</dbReference>
<dbReference type="GO" id="GO:0047057">
    <property type="term" value="F:vitamin-K-epoxide reductase (warfarin-sensitive) activity"/>
    <property type="evidence" value="ECO:0007669"/>
    <property type="project" value="UniProtKB-EC"/>
</dbReference>
<dbReference type="InterPro" id="IPR012932">
    <property type="entry name" value="VKOR"/>
</dbReference>
<organism evidence="14 15">
    <name type="scientific">Schistosoma margrebowiei</name>
    <dbReference type="NCBI Taxonomy" id="48269"/>
    <lineage>
        <taxon>Eukaryota</taxon>
        <taxon>Metazoa</taxon>
        <taxon>Spiralia</taxon>
        <taxon>Lophotrochozoa</taxon>
        <taxon>Platyhelminthes</taxon>
        <taxon>Trematoda</taxon>
        <taxon>Digenea</taxon>
        <taxon>Strigeidida</taxon>
        <taxon>Schistosomatoidea</taxon>
        <taxon>Schistosomatidae</taxon>
        <taxon>Schistosoma</taxon>
    </lineage>
</organism>
<dbReference type="InterPro" id="IPR042406">
    <property type="entry name" value="VKORC1/VKORC1L1"/>
</dbReference>
<evidence type="ECO:0000256" key="3">
    <source>
        <dbReference type="ARBA" id="ARBA00012278"/>
    </source>
</evidence>
<evidence type="ECO:0000256" key="9">
    <source>
        <dbReference type="ARBA" id="ARBA00023136"/>
    </source>
</evidence>